<accession>A0A371Q9S5</accession>
<evidence type="ECO:0000256" key="5">
    <source>
        <dbReference type="ARBA" id="ARBA00022741"/>
    </source>
</evidence>
<evidence type="ECO:0000256" key="11">
    <source>
        <dbReference type="SAM" id="MobiDB-lite"/>
    </source>
</evidence>
<dbReference type="SUPFAM" id="SSF52540">
    <property type="entry name" value="P-loop containing nucleoside triphosphate hydrolases"/>
    <property type="match status" value="1"/>
</dbReference>
<keyword evidence="14" id="KW-1185">Reference proteome</keyword>
<evidence type="ECO:0000313" key="14">
    <source>
        <dbReference type="Proteomes" id="UP000262477"/>
    </source>
</evidence>
<dbReference type="GO" id="GO:0008559">
    <property type="term" value="F:ABC-type xenobiotic transporter activity"/>
    <property type="evidence" value="ECO:0007669"/>
    <property type="project" value="UniProtKB-EC"/>
</dbReference>
<keyword evidence="5" id="KW-0547">Nucleotide-binding</keyword>
<evidence type="ECO:0000256" key="7">
    <source>
        <dbReference type="ARBA" id="ARBA00022967"/>
    </source>
</evidence>
<dbReference type="OrthoDB" id="9804819at2"/>
<dbReference type="GO" id="GO:0005524">
    <property type="term" value="F:ATP binding"/>
    <property type="evidence" value="ECO:0007669"/>
    <property type="project" value="UniProtKB-KW"/>
</dbReference>
<dbReference type="PROSITE" id="PS50893">
    <property type="entry name" value="ABC_TRANSPORTER_2"/>
    <property type="match status" value="1"/>
</dbReference>
<dbReference type="Gene3D" id="3.40.50.300">
    <property type="entry name" value="P-loop containing nucleotide triphosphate hydrolases"/>
    <property type="match status" value="1"/>
</dbReference>
<dbReference type="Proteomes" id="UP000262477">
    <property type="component" value="Unassembled WGS sequence"/>
</dbReference>
<dbReference type="SMART" id="SM00382">
    <property type="entry name" value="AAA"/>
    <property type="match status" value="1"/>
</dbReference>
<comment type="subcellular location">
    <subcellularLocation>
        <location evidence="1">Cell membrane</location>
        <topology evidence="1">Peripheral membrane protein</topology>
        <orientation evidence="1">Cytoplasmic side</orientation>
    </subcellularLocation>
</comment>
<feature type="compositionally biased region" description="Low complexity" evidence="11">
    <location>
        <begin position="8"/>
        <end position="24"/>
    </location>
</feature>
<dbReference type="InterPro" id="IPR003593">
    <property type="entry name" value="AAA+_ATPase"/>
</dbReference>
<feature type="region of interest" description="Disordered" evidence="11">
    <location>
        <begin position="307"/>
        <end position="346"/>
    </location>
</feature>
<dbReference type="CDD" id="cd03230">
    <property type="entry name" value="ABC_DR_subfamily_A"/>
    <property type="match status" value="1"/>
</dbReference>
<proteinExistence type="inferred from homology"/>
<keyword evidence="8" id="KW-0472">Membrane</keyword>
<evidence type="ECO:0000256" key="6">
    <source>
        <dbReference type="ARBA" id="ARBA00022840"/>
    </source>
</evidence>
<dbReference type="FunFam" id="3.40.50.300:FF:000589">
    <property type="entry name" value="ABC transporter, ATP-binding subunit"/>
    <property type="match status" value="1"/>
</dbReference>
<comment type="caution">
    <text evidence="13">The sequence shown here is derived from an EMBL/GenBank/DDBJ whole genome shotgun (WGS) entry which is preliminary data.</text>
</comment>
<feature type="compositionally biased region" description="Gly residues" evidence="11">
    <location>
        <begin position="312"/>
        <end position="330"/>
    </location>
</feature>
<dbReference type="RefSeq" id="WP_128503616.1">
    <property type="nucleotide sequence ID" value="NZ_QUAC01000027.1"/>
</dbReference>
<dbReference type="GO" id="GO:0046677">
    <property type="term" value="P:response to antibiotic"/>
    <property type="evidence" value="ECO:0007669"/>
    <property type="project" value="UniProtKB-KW"/>
</dbReference>
<dbReference type="InterPro" id="IPR050763">
    <property type="entry name" value="ABC_transporter_ATP-binding"/>
</dbReference>
<evidence type="ECO:0000256" key="3">
    <source>
        <dbReference type="ARBA" id="ARBA00022448"/>
    </source>
</evidence>
<dbReference type="InterPro" id="IPR017871">
    <property type="entry name" value="ABC_transporter-like_CS"/>
</dbReference>
<keyword evidence="9" id="KW-0046">Antibiotic resistance</keyword>
<dbReference type="PANTHER" id="PTHR42711">
    <property type="entry name" value="ABC TRANSPORTER ATP-BINDING PROTEIN"/>
    <property type="match status" value="1"/>
</dbReference>
<gene>
    <name evidence="13" type="ORF">DY245_04270</name>
</gene>
<evidence type="ECO:0000256" key="1">
    <source>
        <dbReference type="ARBA" id="ARBA00004413"/>
    </source>
</evidence>
<evidence type="ECO:0000256" key="10">
    <source>
        <dbReference type="ARBA" id="ARBA00049985"/>
    </source>
</evidence>
<dbReference type="GO" id="GO:0005886">
    <property type="term" value="C:plasma membrane"/>
    <property type="evidence" value="ECO:0007669"/>
    <property type="project" value="UniProtKB-SubCell"/>
</dbReference>
<dbReference type="PROSITE" id="PS00211">
    <property type="entry name" value="ABC_TRANSPORTER_1"/>
    <property type="match status" value="1"/>
</dbReference>
<dbReference type="AlphaFoldDB" id="A0A371Q9S5"/>
<evidence type="ECO:0000256" key="2">
    <source>
        <dbReference type="ARBA" id="ARBA00012191"/>
    </source>
</evidence>
<feature type="domain" description="ABC transporter" evidence="12">
    <location>
        <begin position="31"/>
        <end position="257"/>
    </location>
</feature>
<dbReference type="GO" id="GO:0016887">
    <property type="term" value="F:ATP hydrolysis activity"/>
    <property type="evidence" value="ECO:0007669"/>
    <property type="project" value="InterPro"/>
</dbReference>
<comment type="similarity">
    <text evidence="10">Belongs to the ABC transporter superfamily. Drug exporter-1 (DrugE1) (TC 3.A.1.105) family.</text>
</comment>
<dbReference type="EMBL" id="QUAC01000027">
    <property type="protein sequence ID" value="REK91457.1"/>
    <property type="molecule type" value="Genomic_DNA"/>
</dbReference>
<keyword evidence="6 13" id="KW-0067">ATP-binding</keyword>
<protein>
    <recommendedName>
        <fullName evidence="2">ABC-type xenobiotic transporter</fullName>
        <ecNumber evidence="2">7.6.2.2</ecNumber>
    </recommendedName>
</protein>
<evidence type="ECO:0000256" key="4">
    <source>
        <dbReference type="ARBA" id="ARBA00022475"/>
    </source>
</evidence>
<dbReference type="PANTHER" id="PTHR42711:SF16">
    <property type="entry name" value="ABC TRANSPORTER ATP-BINDING PROTEIN"/>
    <property type="match status" value="1"/>
</dbReference>
<name>A0A371Q9S5_STRIH</name>
<evidence type="ECO:0000313" key="13">
    <source>
        <dbReference type="EMBL" id="REK91457.1"/>
    </source>
</evidence>
<dbReference type="Pfam" id="PF00005">
    <property type="entry name" value="ABC_tran"/>
    <property type="match status" value="1"/>
</dbReference>
<dbReference type="InterPro" id="IPR003439">
    <property type="entry name" value="ABC_transporter-like_ATP-bd"/>
</dbReference>
<organism evidence="13 14">
    <name type="scientific">Streptomyces inhibens</name>
    <dbReference type="NCBI Taxonomy" id="2293571"/>
    <lineage>
        <taxon>Bacteria</taxon>
        <taxon>Bacillati</taxon>
        <taxon>Actinomycetota</taxon>
        <taxon>Actinomycetes</taxon>
        <taxon>Kitasatosporales</taxon>
        <taxon>Streptomycetaceae</taxon>
        <taxon>Streptomyces</taxon>
    </lineage>
</organism>
<sequence length="346" mass="37256">MTTPEHSPVAPATPAAATTPGAATESAQPVIRVSDLRMSYGSTDVLHGVDLEIHRGEIFALLGPNGAGKTTTVEILEGFRRRSAGEVSVLGTDPTRGGDAWRGRIGLVLQSWRDHRRWRVAELLKHFATYHPAPRDPAGLLALVGLTEQADQQVDRLSGGQRRRLDVALAIVGRPELLFLDEPTTGFDPEARRGFHDLVERLARDEGVTILLTTHDLAEAERLADRIAMLVNGRIRACGTPSELARRAAAQAEVRWTTADGSPRRERTEDPSRLVWELHRDTGGPIGDLEVRRPTLEDTYLHMVHREDPAGAGTGDSAGAGIGETTGAGARGENEAGASDGEKRAA</sequence>
<evidence type="ECO:0000256" key="8">
    <source>
        <dbReference type="ARBA" id="ARBA00023136"/>
    </source>
</evidence>
<evidence type="ECO:0000256" key="9">
    <source>
        <dbReference type="ARBA" id="ARBA00023251"/>
    </source>
</evidence>
<evidence type="ECO:0000259" key="12">
    <source>
        <dbReference type="PROSITE" id="PS50893"/>
    </source>
</evidence>
<keyword evidence="3" id="KW-0813">Transport</keyword>
<feature type="region of interest" description="Disordered" evidence="11">
    <location>
        <begin position="1"/>
        <end position="26"/>
    </location>
</feature>
<dbReference type="InterPro" id="IPR027417">
    <property type="entry name" value="P-loop_NTPase"/>
</dbReference>
<keyword evidence="7" id="KW-1278">Translocase</keyword>
<dbReference type="EC" id="7.6.2.2" evidence="2"/>
<reference evidence="13 14" key="1">
    <citation type="submission" date="2018-08" db="EMBL/GenBank/DDBJ databases">
        <title>Streptomyces NEAU-D10 sp. nov., a novel Actinomycete isolated from soil.</title>
        <authorList>
            <person name="Jin L."/>
        </authorList>
    </citation>
    <scope>NUCLEOTIDE SEQUENCE [LARGE SCALE GENOMIC DNA]</scope>
    <source>
        <strain evidence="13 14">NEAU-D10</strain>
    </source>
</reference>
<keyword evidence="4" id="KW-1003">Cell membrane</keyword>